<feature type="compositionally biased region" description="Basic and acidic residues" evidence="6">
    <location>
        <begin position="220"/>
        <end position="236"/>
    </location>
</feature>
<keyword evidence="4" id="KW-0963">Cytoplasm</keyword>
<dbReference type="Gene3D" id="3.30.110.10">
    <property type="entry name" value="Translation initiation factor 3 (IF-3), C-terminal domain"/>
    <property type="match status" value="1"/>
</dbReference>
<evidence type="ECO:0000259" key="8">
    <source>
        <dbReference type="Pfam" id="PF05198"/>
    </source>
</evidence>
<dbReference type="GO" id="GO:0032790">
    <property type="term" value="P:ribosome disassembly"/>
    <property type="evidence" value="ECO:0007669"/>
    <property type="project" value="TreeGrafter"/>
</dbReference>
<comment type="subunit">
    <text evidence="4">Monomer.</text>
</comment>
<dbReference type="InterPro" id="IPR036788">
    <property type="entry name" value="T_IF-3_C_sf"/>
</dbReference>
<organism evidence="9 10">
    <name type="scientific">Vulcanimicrobium alpinum</name>
    <dbReference type="NCBI Taxonomy" id="3016050"/>
    <lineage>
        <taxon>Bacteria</taxon>
        <taxon>Bacillati</taxon>
        <taxon>Vulcanimicrobiota</taxon>
        <taxon>Vulcanimicrobiia</taxon>
        <taxon>Vulcanimicrobiales</taxon>
        <taxon>Vulcanimicrobiaceae</taxon>
        <taxon>Vulcanimicrobium</taxon>
    </lineage>
</organism>
<dbReference type="Gene3D" id="3.10.20.80">
    <property type="entry name" value="Translation initiation factor 3 (IF-3), N-terminal domain"/>
    <property type="match status" value="1"/>
</dbReference>
<dbReference type="SUPFAM" id="SSF54364">
    <property type="entry name" value="Translation initiation factor IF3, N-terminal domain"/>
    <property type="match status" value="1"/>
</dbReference>
<dbReference type="InterPro" id="IPR019815">
    <property type="entry name" value="Translation_initiation_fac_3_C"/>
</dbReference>
<dbReference type="RefSeq" id="WP_317995409.1">
    <property type="nucleotide sequence ID" value="NZ_AP025523.1"/>
</dbReference>
<dbReference type="FunFam" id="3.30.110.10:FF:000001">
    <property type="entry name" value="Translation initiation factor IF-3"/>
    <property type="match status" value="1"/>
</dbReference>
<dbReference type="GO" id="GO:0003743">
    <property type="term" value="F:translation initiation factor activity"/>
    <property type="evidence" value="ECO:0007669"/>
    <property type="project" value="UniProtKB-UniRule"/>
</dbReference>
<comment type="similarity">
    <text evidence="1 4">Belongs to the IF-3 family.</text>
</comment>
<dbReference type="Pfam" id="PF05198">
    <property type="entry name" value="IF3_N"/>
    <property type="match status" value="1"/>
</dbReference>
<evidence type="ECO:0000256" key="3">
    <source>
        <dbReference type="ARBA" id="ARBA00022917"/>
    </source>
</evidence>
<feature type="domain" description="Translation initiation factor 3 N-terminal" evidence="8">
    <location>
        <begin position="36"/>
        <end position="105"/>
    </location>
</feature>
<dbReference type="Pfam" id="PF00707">
    <property type="entry name" value="IF3_C"/>
    <property type="match status" value="1"/>
</dbReference>
<evidence type="ECO:0000256" key="1">
    <source>
        <dbReference type="ARBA" id="ARBA00005439"/>
    </source>
</evidence>
<reference evidence="9 10" key="1">
    <citation type="journal article" date="2022" name="ISME Commun">
        <title>Vulcanimicrobium alpinus gen. nov. sp. nov., the first cultivated representative of the candidate phylum 'Eremiobacterota', is a metabolically versatile aerobic anoxygenic phototroph.</title>
        <authorList>
            <person name="Yabe S."/>
            <person name="Muto K."/>
            <person name="Abe K."/>
            <person name="Yokota A."/>
            <person name="Staudigel H."/>
            <person name="Tebo B.M."/>
        </authorList>
    </citation>
    <scope>NUCLEOTIDE SEQUENCE [LARGE SCALE GENOMIC DNA]</scope>
    <source>
        <strain evidence="9 10">WC8-2</strain>
    </source>
</reference>
<feature type="domain" description="Translation initiation factor 3 C-terminal" evidence="7">
    <location>
        <begin position="113"/>
        <end position="196"/>
    </location>
</feature>
<proteinExistence type="inferred from homology"/>
<dbReference type="AlphaFoldDB" id="A0AAN1XYQ8"/>
<dbReference type="GO" id="GO:0043022">
    <property type="term" value="F:ribosome binding"/>
    <property type="evidence" value="ECO:0007669"/>
    <property type="project" value="UniProtKB-ARBA"/>
</dbReference>
<evidence type="ECO:0000256" key="2">
    <source>
        <dbReference type="ARBA" id="ARBA00022540"/>
    </source>
</evidence>
<gene>
    <name evidence="4" type="primary">infC</name>
    <name evidence="9" type="ORF">WPS_31220</name>
</gene>
<dbReference type="InterPro" id="IPR036787">
    <property type="entry name" value="T_IF-3_N_sf"/>
</dbReference>
<keyword evidence="3 4" id="KW-0648">Protein biosynthesis</keyword>
<evidence type="ECO:0000313" key="9">
    <source>
        <dbReference type="EMBL" id="BDE07846.1"/>
    </source>
</evidence>
<name>A0AAN1XYQ8_UNVUL</name>
<dbReference type="InterPro" id="IPR001288">
    <property type="entry name" value="Translation_initiation_fac_3"/>
</dbReference>
<protein>
    <recommendedName>
        <fullName evidence="4 5">Translation initiation factor IF-3</fullName>
    </recommendedName>
</protein>
<evidence type="ECO:0000256" key="4">
    <source>
        <dbReference type="HAMAP-Rule" id="MF_00080"/>
    </source>
</evidence>
<feature type="region of interest" description="Disordered" evidence="6">
    <location>
        <begin position="220"/>
        <end position="248"/>
    </location>
</feature>
<keyword evidence="10" id="KW-1185">Reference proteome</keyword>
<dbReference type="GO" id="GO:0016020">
    <property type="term" value="C:membrane"/>
    <property type="evidence" value="ECO:0007669"/>
    <property type="project" value="TreeGrafter"/>
</dbReference>
<dbReference type="SUPFAM" id="SSF55200">
    <property type="entry name" value="Translation initiation factor IF3, C-terminal domain"/>
    <property type="match status" value="1"/>
</dbReference>
<dbReference type="InterPro" id="IPR019814">
    <property type="entry name" value="Translation_initiation_fac_3_N"/>
</dbReference>
<keyword evidence="2 4" id="KW-0396">Initiation factor</keyword>
<evidence type="ECO:0000256" key="5">
    <source>
        <dbReference type="NCBIfam" id="TIGR00168"/>
    </source>
</evidence>
<dbReference type="NCBIfam" id="TIGR00168">
    <property type="entry name" value="infC"/>
    <property type="match status" value="1"/>
</dbReference>
<dbReference type="PANTHER" id="PTHR10938">
    <property type="entry name" value="TRANSLATION INITIATION FACTOR IF-3"/>
    <property type="match status" value="1"/>
</dbReference>
<dbReference type="HAMAP" id="MF_00080">
    <property type="entry name" value="IF_3"/>
    <property type="match status" value="1"/>
</dbReference>
<dbReference type="KEGG" id="vab:WPS_31220"/>
<dbReference type="FunFam" id="3.10.20.80:FF:000001">
    <property type="entry name" value="Translation initiation factor IF-3"/>
    <property type="match status" value="1"/>
</dbReference>
<evidence type="ECO:0000313" key="10">
    <source>
        <dbReference type="Proteomes" id="UP001317532"/>
    </source>
</evidence>
<dbReference type="PANTHER" id="PTHR10938:SF0">
    <property type="entry name" value="TRANSLATION INITIATION FACTOR IF-3, MITOCHONDRIAL"/>
    <property type="match status" value="1"/>
</dbReference>
<dbReference type="EMBL" id="AP025523">
    <property type="protein sequence ID" value="BDE07846.1"/>
    <property type="molecule type" value="Genomic_DNA"/>
</dbReference>
<evidence type="ECO:0000256" key="6">
    <source>
        <dbReference type="SAM" id="MobiDB-lite"/>
    </source>
</evidence>
<comment type="subcellular location">
    <subcellularLocation>
        <location evidence="4">Cytoplasm</location>
    </subcellularLocation>
</comment>
<sequence length="248" mass="27748">MPAGNPVISNSEDRFGVFAISFVLSGEFVIARPLRVNEQIRIRQVRVIDDAGQQLGVIPTEEALGMARSKGLDLIEVSPTAVPPVCRIGDYGRLKYEQSKKDKEARKKQRNWELREVKLRPKIDVHDYEVKAKMAERLLLDGGKVKVTIMFRGREITYTAFGKRLLDRIAKDLENTALLEREAKLEGKNMFLILAPRPTPLGPPRFVHLKTDTAHHDVETADHHDDHEPDTDHGTDTDAVATIGGASA</sequence>
<comment type="function">
    <text evidence="4">IF-3 binds to the 30S ribosomal subunit and shifts the equilibrium between 70S ribosomes and their 50S and 30S subunits in favor of the free subunits, thus enhancing the availability of 30S subunits on which protein synthesis initiation begins.</text>
</comment>
<dbReference type="Proteomes" id="UP001317532">
    <property type="component" value="Chromosome"/>
</dbReference>
<dbReference type="GO" id="GO:0005829">
    <property type="term" value="C:cytosol"/>
    <property type="evidence" value="ECO:0007669"/>
    <property type="project" value="TreeGrafter"/>
</dbReference>
<accession>A0AAN1XYQ8</accession>
<evidence type="ECO:0000259" key="7">
    <source>
        <dbReference type="Pfam" id="PF00707"/>
    </source>
</evidence>